<dbReference type="Gene3D" id="4.10.520.10">
    <property type="entry name" value="IHF-like DNA-binding proteins"/>
    <property type="match status" value="1"/>
</dbReference>
<name>A0ABT7VID3_9BACE</name>
<dbReference type="InterPro" id="IPR036779">
    <property type="entry name" value="LysM_dom_sf"/>
</dbReference>
<feature type="region of interest" description="Disordered" evidence="4">
    <location>
        <begin position="167"/>
        <end position="201"/>
    </location>
</feature>
<protein>
    <submittedName>
        <fullName evidence="7">HU family DNA-binding protein</fullName>
    </submittedName>
</protein>
<dbReference type="RefSeq" id="WP_289559982.1">
    <property type="nucleotide sequence ID" value="NZ_JAUDEN010000014.1"/>
</dbReference>
<evidence type="ECO:0000256" key="2">
    <source>
        <dbReference type="ARBA" id="ARBA00023067"/>
    </source>
</evidence>
<feature type="transmembrane region" description="Helical" evidence="5">
    <location>
        <begin position="208"/>
        <end position="230"/>
    </location>
</feature>
<evidence type="ECO:0000256" key="1">
    <source>
        <dbReference type="ARBA" id="ARBA00010529"/>
    </source>
</evidence>
<keyword evidence="5" id="KW-0472">Membrane</keyword>
<dbReference type="InterPro" id="IPR010992">
    <property type="entry name" value="IHF-like_DNA-bd_dom_sf"/>
</dbReference>
<dbReference type="InterPro" id="IPR000119">
    <property type="entry name" value="Hist_DNA-bd"/>
</dbReference>
<dbReference type="InterPro" id="IPR018392">
    <property type="entry name" value="LysM"/>
</dbReference>
<keyword evidence="8" id="KW-1185">Reference proteome</keyword>
<dbReference type="Pfam" id="PF00216">
    <property type="entry name" value="Bac_DNA_binding"/>
    <property type="match status" value="1"/>
</dbReference>
<dbReference type="GO" id="GO:0003677">
    <property type="term" value="F:DNA binding"/>
    <property type="evidence" value="ECO:0007669"/>
    <property type="project" value="UniProtKB-KW"/>
</dbReference>
<dbReference type="Proteomes" id="UP001169458">
    <property type="component" value="Unassembled WGS sequence"/>
</dbReference>
<accession>A0ABT7VID3</accession>
<keyword evidence="5" id="KW-1133">Transmembrane helix</keyword>
<comment type="caution">
    <text evidence="7">The sequence shown here is derived from an EMBL/GenBank/DDBJ whole genome shotgun (WGS) entry which is preliminary data.</text>
</comment>
<keyword evidence="3 7" id="KW-0238">DNA-binding</keyword>
<gene>
    <name evidence="7" type="ORF">QUW60_09070</name>
</gene>
<dbReference type="SUPFAM" id="SSF47729">
    <property type="entry name" value="IHF-like DNA-binding proteins"/>
    <property type="match status" value="1"/>
</dbReference>
<feature type="compositionally biased region" description="Basic and acidic residues" evidence="4">
    <location>
        <begin position="167"/>
        <end position="180"/>
    </location>
</feature>
<organism evidence="7 8">
    <name type="scientific">Bacteroides gallinaceum</name>
    <dbReference type="NCBI Taxonomy" id="1462571"/>
    <lineage>
        <taxon>Bacteria</taxon>
        <taxon>Pseudomonadati</taxon>
        <taxon>Bacteroidota</taxon>
        <taxon>Bacteroidia</taxon>
        <taxon>Bacteroidales</taxon>
        <taxon>Bacteroidaceae</taxon>
        <taxon>Bacteroides</taxon>
    </lineage>
</organism>
<comment type="similarity">
    <text evidence="1">Belongs to the bacterial histone-like protein family.</text>
</comment>
<evidence type="ECO:0000313" key="8">
    <source>
        <dbReference type="Proteomes" id="UP001169458"/>
    </source>
</evidence>
<evidence type="ECO:0000259" key="6">
    <source>
        <dbReference type="PROSITE" id="PS51782"/>
    </source>
</evidence>
<reference evidence="7 8" key="1">
    <citation type="submission" date="2023-06" db="EMBL/GenBank/DDBJ databases">
        <authorList>
            <person name="Zeman M."/>
            <person name="Kubasova T."/>
            <person name="Jahodarova E."/>
            <person name="Nykrynova M."/>
            <person name="Rychlik I."/>
        </authorList>
    </citation>
    <scope>NUCLEOTIDE SEQUENCE [LARGE SCALE GENOMIC DNA]</scope>
    <source>
        <strain evidence="7 8">109_WCHN</strain>
    </source>
</reference>
<evidence type="ECO:0000256" key="5">
    <source>
        <dbReference type="SAM" id="Phobius"/>
    </source>
</evidence>
<dbReference type="PANTHER" id="PTHR33175:SF3">
    <property type="entry name" value="DNA-BINDING PROTEIN HU-BETA"/>
    <property type="match status" value="1"/>
</dbReference>
<evidence type="ECO:0000256" key="3">
    <source>
        <dbReference type="ARBA" id="ARBA00023125"/>
    </source>
</evidence>
<evidence type="ECO:0000256" key="4">
    <source>
        <dbReference type="SAM" id="MobiDB-lite"/>
    </source>
</evidence>
<dbReference type="PANTHER" id="PTHR33175">
    <property type="entry name" value="DNA-BINDING PROTEIN HU"/>
    <property type="match status" value="1"/>
</dbReference>
<keyword evidence="2" id="KW-0226">DNA condensation</keyword>
<reference evidence="8" key="2">
    <citation type="submission" date="2023-07" db="EMBL/GenBank/DDBJ databases">
        <title>Identification and characterization of horizontal gene transfer across gut microbiota members of farm animals based on homology search.</title>
        <authorList>
            <person name="Schwarzerova J."/>
            <person name="Nykrynova M."/>
            <person name="Jureckova K."/>
            <person name="Cejkova D."/>
            <person name="Rychlik I."/>
        </authorList>
    </citation>
    <scope>NUCLEOTIDE SEQUENCE [LARGE SCALE GENOMIC DNA]</scope>
    <source>
        <strain evidence="8">109_WCHN</strain>
    </source>
</reference>
<dbReference type="Gene3D" id="3.10.350.10">
    <property type="entry name" value="LysM domain"/>
    <property type="match status" value="1"/>
</dbReference>
<proteinExistence type="inferred from homology"/>
<dbReference type="EMBL" id="JAUDEN010000014">
    <property type="protein sequence ID" value="MDM8325375.1"/>
    <property type="molecule type" value="Genomic_DNA"/>
</dbReference>
<dbReference type="PROSITE" id="PS51782">
    <property type="entry name" value="LYSM"/>
    <property type="match status" value="1"/>
</dbReference>
<sequence>MNNGELIGELSRHLGYTEEEASHSVASLIDAMTMDLQEGKTVAVEGLGLFEVEKTLEHITVDPVTGKRYLVPPSLNLVFKSEFQSGAAPAEMHCLMPQNGSDAFAGTFFAAVKNALIQDKYVKIKGLGTFKLIDSDVSFVPDDSLRSLINRPFSQFESVELKEGVHFDDMDEPVREKGEPEETPVSETAPEADAAEKPKQEKQPRIPWCMLAVILLAGVLLGGSIVWALVSGRRYIPESVIRYIEGQETGMDESASSDTLALEYVPESASEQPAPEQAAIPAKENKPLSDTVKYEMKETLAEYVMRRGESLAKVAQRFYGNRKLWPYIARYNRKNIPDPDNVPVGTVVRIPRLIPAN</sequence>
<keyword evidence="5" id="KW-0812">Transmembrane</keyword>
<feature type="domain" description="LysM" evidence="6">
    <location>
        <begin position="301"/>
        <end position="350"/>
    </location>
</feature>
<evidence type="ECO:0000313" key="7">
    <source>
        <dbReference type="EMBL" id="MDM8325375.1"/>
    </source>
</evidence>